<feature type="compositionally biased region" description="Basic and acidic residues" evidence="1">
    <location>
        <begin position="23"/>
        <end position="33"/>
    </location>
</feature>
<reference evidence="3" key="2">
    <citation type="submission" date="2015-01" db="EMBL/GenBank/DDBJ databases">
        <title>Evolutionary Origins and Diversification of the Mycorrhizal Mutualists.</title>
        <authorList>
            <consortium name="DOE Joint Genome Institute"/>
            <consortium name="Mycorrhizal Genomics Consortium"/>
            <person name="Kohler A."/>
            <person name="Kuo A."/>
            <person name="Nagy L.G."/>
            <person name="Floudas D."/>
            <person name="Copeland A."/>
            <person name="Barry K.W."/>
            <person name="Cichocki N."/>
            <person name="Veneault-Fourrey C."/>
            <person name="LaButti K."/>
            <person name="Lindquist E.A."/>
            <person name="Lipzen A."/>
            <person name="Lundell T."/>
            <person name="Morin E."/>
            <person name="Murat C."/>
            <person name="Riley R."/>
            <person name="Ohm R."/>
            <person name="Sun H."/>
            <person name="Tunlid A."/>
            <person name="Henrissat B."/>
            <person name="Grigoriev I.V."/>
            <person name="Hibbett D.S."/>
            <person name="Martin F."/>
        </authorList>
    </citation>
    <scope>NUCLEOTIDE SEQUENCE [LARGE SCALE GENOMIC DNA]</scope>
    <source>
        <strain evidence="3">Zn</strain>
    </source>
</reference>
<proteinExistence type="predicted"/>
<accession>A0A0C3H6B5</accession>
<gene>
    <name evidence="2" type="ORF">OIDMADRAFT_51653</name>
</gene>
<dbReference type="HOGENOM" id="CLU_1971190_0_0_1"/>
<organism evidence="2 3">
    <name type="scientific">Oidiodendron maius (strain Zn)</name>
    <dbReference type="NCBI Taxonomy" id="913774"/>
    <lineage>
        <taxon>Eukaryota</taxon>
        <taxon>Fungi</taxon>
        <taxon>Dikarya</taxon>
        <taxon>Ascomycota</taxon>
        <taxon>Pezizomycotina</taxon>
        <taxon>Leotiomycetes</taxon>
        <taxon>Leotiomycetes incertae sedis</taxon>
        <taxon>Myxotrichaceae</taxon>
        <taxon>Oidiodendron</taxon>
    </lineage>
</organism>
<dbReference type="OrthoDB" id="3513892at2759"/>
<name>A0A0C3H6B5_OIDMZ</name>
<dbReference type="AlphaFoldDB" id="A0A0C3H6B5"/>
<feature type="region of interest" description="Disordered" evidence="1">
    <location>
        <begin position="16"/>
        <end position="42"/>
    </location>
</feature>
<sequence>MSNSIRGKTAKRVTRIKRPYLGRGKESAPKNSEELFPQVTPAGELTAVERSLPSGSTEPLRIFALFPHLPIDHRFTHMLLTDVPCLLHVCKESRYEALKKLYPRHAISESVFVKRLRSMSLFASLRP</sequence>
<evidence type="ECO:0000313" key="3">
    <source>
        <dbReference type="Proteomes" id="UP000054321"/>
    </source>
</evidence>
<dbReference type="EMBL" id="KN832873">
    <property type="protein sequence ID" value="KIN03706.1"/>
    <property type="molecule type" value="Genomic_DNA"/>
</dbReference>
<protein>
    <submittedName>
        <fullName evidence="2">Uncharacterized protein</fullName>
    </submittedName>
</protein>
<dbReference type="Proteomes" id="UP000054321">
    <property type="component" value="Unassembled WGS sequence"/>
</dbReference>
<evidence type="ECO:0000313" key="2">
    <source>
        <dbReference type="EMBL" id="KIN03706.1"/>
    </source>
</evidence>
<reference evidence="2 3" key="1">
    <citation type="submission" date="2014-04" db="EMBL/GenBank/DDBJ databases">
        <authorList>
            <consortium name="DOE Joint Genome Institute"/>
            <person name="Kuo A."/>
            <person name="Martino E."/>
            <person name="Perotto S."/>
            <person name="Kohler A."/>
            <person name="Nagy L.G."/>
            <person name="Floudas D."/>
            <person name="Copeland A."/>
            <person name="Barry K.W."/>
            <person name="Cichocki N."/>
            <person name="Veneault-Fourrey C."/>
            <person name="LaButti K."/>
            <person name="Lindquist E.A."/>
            <person name="Lipzen A."/>
            <person name="Lundell T."/>
            <person name="Morin E."/>
            <person name="Murat C."/>
            <person name="Sun H."/>
            <person name="Tunlid A."/>
            <person name="Henrissat B."/>
            <person name="Grigoriev I.V."/>
            <person name="Hibbett D.S."/>
            <person name="Martin F."/>
            <person name="Nordberg H.P."/>
            <person name="Cantor M.N."/>
            <person name="Hua S.X."/>
        </authorList>
    </citation>
    <scope>NUCLEOTIDE SEQUENCE [LARGE SCALE GENOMIC DNA]</scope>
    <source>
        <strain evidence="2 3">Zn</strain>
    </source>
</reference>
<keyword evidence="3" id="KW-1185">Reference proteome</keyword>
<dbReference type="InParanoid" id="A0A0C3H6B5"/>
<evidence type="ECO:0000256" key="1">
    <source>
        <dbReference type="SAM" id="MobiDB-lite"/>
    </source>
</evidence>